<dbReference type="EMBL" id="JBHFFA010000003">
    <property type="protein sequence ID" value="KAL2636089.1"/>
    <property type="molecule type" value="Genomic_DNA"/>
</dbReference>
<sequence length="145" mass="15714">MQRTPTHNRRPQAITHNPDTRLRTILAQDIITSASTLASPSSRQSNFNEDVNSFRSSPGSSVHITMPGLATLSAPEGVQLMVTRDSVRTRYPMERPHASFTPLASSFANPGVHTKGVGGNYRTQLGSCTSRTQNSMDSRAGCSLQ</sequence>
<accession>A0ABD1Z0F6</accession>
<reference evidence="2 3" key="1">
    <citation type="submission" date="2024-09" db="EMBL/GenBank/DDBJ databases">
        <title>Chromosome-scale assembly of Riccia fluitans.</title>
        <authorList>
            <person name="Paukszto L."/>
            <person name="Sawicki J."/>
            <person name="Karawczyk K."/>
            <person name="Piernik-Szablinska J."/>
            <person name="Szczecinska M."/>
            <person name="Mazdziarz M."/>
        </authorList>
    </citation>
    <scope>NUCLEOTIDE SEQUENCE [LARGE SCALE GENOMIC DNA]</scope>
    <source>
        <strain evidence="2">Rf_01</strain>
        <tissue evidence="2">Aerial parts of the thallus</tissue>
    </source>
</reference>
<proteinExistence type="predicted"/>
<evidence type="ECO:0000313" key="3">
    <source>
        <dbReference type="Proteomes" id="UP001605036"/>
    </source>
</evidence>
<feature type="region of interest" description="Disordered" evidence="1">
    <location>
        <begin position="36"/>
        <end position="60"/>
    </location>
</feature>
<gene>
    <name evidence="2" type="ORF">R1flu_007568</name>
</gene>
<evidence type="ECO:0000256" key="1">
    <source>
        <dbReference type="SAM" id="MobiDB-lite"/>
    </source>
</evidence>
<organism evidence="2 3">
    <name type="scientific">Riccia fluitans</name>
    <dbReference type="NCBI Taxonomy" id="41844"/>
    <lineage>
        <taxon>Eukaryota</taxon>
        <taxon>Viridiplantae</taxon>
        <taxon>Streptophyta</taxon>
        <taxon>Embryophyta</taxon>
        <taxon>Marchantiophyta</taxon>
        <taxon>Marchantiopsida</taxon>
        <taxon>Marchantiidae</taxon>
        <taxon>Marchantiales</taxon>
        <taxon>Ricciaceae</taxon>
        <taxon>Riccia</taxon>
    </lineage>
</organism>
<dbReference type="AlphaFoldDB" id="A0ABD1Z0F6"/>
<keyword evidence="3" id="KW-1185">Reference proteome</keyword>
<name>A0ABD1Z0F6_9MARC</name>
<comment type="caution">
    <text evidence="2">The sequence shown here is derived from an EMBL/GenBank/DDBJ whole genome shotgun (WGS) entry which is preliminary data.</text>
</comment>
<evidence type="ECO:0000313" key="2">
    <source>
        <dbReference type="EMBL" id="KAL2636089.1"/>
    </source>
</evidence>
<dbReference type="Proteomes" id="UP001605036">
    <property type="component" value="Unassembled WGS sequence"/>
</dbReference>
<protein>
    <submittedName>
        <fullName evidence="2">Uncharacterized protein</fullName>
    </submittedName>
</protein>